<accession>A0ABT7VW90</accession>
<dbReference type="SMART" id="SM00028">
    <property type="entry name" value="TPR"/>
    <property type="match status" value="3"/>
</dbReference>
<dbReference type="InterPro" id="IPR011990">
    <property type="entry name" value="TPR-like_helical_dom_sf"/>
</dbReference>
<dbReference type="SUPFAM" id="SSF48452">
    <property type="entry name" value="TPR-like"/>
    <property type="match status" value="1"/>
</dbReference>
<keyword evidence="2" id="KW-1185">Reference proteome</keyword>
<dbReference type="EMBL" id="JAUCGM010000914">
    <property type="protein sequence ID" value="MDM8563844.1"/>
    <property type="molecule type" value="Genomic_DNA"/>
</dbReference>
<feature type="non-terminal residue" evidence="1">
    <location>
        <position position="1"/>
    </location>
</feature>
<dbReference type="Proteomes" id="UP001171945">
    <property type="component" value="Unassembled WGS sequence"/>
</dbReference>
<organism evidence="1 2">
    <name type="scientific">Candidatus Marithioploca araucensis</name>
    <dbReference type="NCBI Taxonomy" id="70273"/>
    <lineage>
        <taxon>Bacteria</taxon>
        <taxon>Pseudomonadati</taxon>
        <taxon>Pseudomonadota</taxon>
        <taxon>Gammaproteobacteria</taxon>
        <taxon>Thiotrichales</taxon>
        <taxon>Thiotrichaceae</taxon>
        <taxon>Candidatus Marithioploca</taxon>
    </lineage>
</organism>
<dbReference type="InterPro" id="IPR019734">
    <property type="entry name" value="TPR_rpt"/>
</dbReference>
<sequence>KPLANSTLIQLINQGDAFFQQGDFQQAAKQWKKSLALCNENTSQHIDVLTRLAAAYQTLGLHRDVFLMLDKAISIAEQRQDAMRAALVLSQLSDAWLSIGDAHEALLLAENSIVDAKNAKAQKVLAMALNSQGNAFSILHSRFKFFYRKNLNLEYSPESIKAYNESAQLAEKVGDFGLAVKAYINKLKAEINYRPLKEVIKTLDDVYAKISILPNGYEKANYLVSVGIQSQLILQNPKIAQWQKQKVTLSAYQAFINAAKMAKLITQYARLSSSKIM</sequence>
<evidence type="ECO:0000313" key="1">
    <source>
        <dbReference type="EMBL" id="MDM8563844.1"/>
    </source>
</evidence>
<comment type="caution">
    <text evidence="1">The sequence shown here is derived from an EMBL/GenBank/DDBJ whole genome shotgun (WGS) entry which is preliminary data.</text>
</comment>
<dbReference type="Gene3D" id="1.25.40.10">
    <property type="entry name" value="Tetratricopeptide repeat domain"/>
    <property type="match status" value="1"/>
</dbReference>
<evidence type="ECO:0008006" key="3">
    <source>
        <dbReference type="Google" id="ProtNLM"/>
    </source>
</evidence>
<gene>
    <name evidence="1" type="ORF">QUF54_10870</name>
</gene>
<name>A0ABT7VW90_9GAMM</name>
<reference evidence="1" key="1">
    <citation type="submission" date="2023-06" db="EMBL/GenBank/DDBJ databases">
        <title>Uncultivated large filamentous bacteria from sulfidic sediments reveal new species and different genomic features in energy metabolism and defense.</title>
        <authorList>
            <person name="Fonseca A."/>
        </authorList>
    </citation>
    <scope>NUCLEOTIDE SEQUENCE</scope>
    <source>
        <strain evidence="1">HSG4</strain>
    </source>
</reference>
<evidence type="ECO:0000313" key="2">
    <source>
        <dbReference type="Proteomes" id="UP001171945"/>
    </source>
</evidence>
<proteinExistence type="predicted"/>
<protein>
    <recommendedName>
        <fullName evidence="3">Tetratricopeptide repeat protein</fullName>
    </recommendedName>
</protein>